<dbReference type="Proteomes" id="UP000263900">
    <property type="component" value="Chromosome"/>
</dbReference>
<dbReference type="Pfam" id="PF08327">
    <property type="entry name" value="AHSA1"/>
    <property type="match status" value="1"/>
</dbReference>
<dbReference type="CDD" id="cd07814">
    <property type="entry name" value="SRPBCC_CalC_Aha1-like"/>
    <property type="match status" value="1"/>
</dbReference>
<proteinExistence type="inferred from homology"/>
<reference evidence="3 4" key="1">
    <citation type="submission" date="2018-09" db="EMBL/GenBank/DDBJ databases">
        <title>Genome sequencing of strain 6GH32-13.</title>
        <authorList>
            <person name="Weon H.-Y."/>
            <person name="Heo J."/>
            <person name="Kwon S.-W."/>
        </authorList>
    </citation>
    <scope>NUCLEOTIDE SEQUENCE [LARGE SCALE GENOMIC DNA]</scope>
    <source>
        <strain evidence="3 4">5GH32-13</strain>
    </source>
</reference>
<name>A0A3B7MVM8_9BACT</name>
<protein>
    <submittedName>
        <fullName evidence="3">SRPBCC domain-containing protein</fullName>
    </submittedName>
</protein>
<comment type="similarity">
    <text evidence="1">Belongs to the AHA1 family.</text>
</comment>
<dbReference type="KEGG" id="pseg:D3H65_05185"/>
<dbReference type="InterPro" id="IPR013538">
    <property type="entry name" value="ASHA1/2-like_C"/>
</dbReference>
<dbReference type="AlphaFoldDB" id="A0A3B7MVM8"/>
<evidence type="ECO:0000313" key="3">
    <source>
        <dbReference type="EMBL" id="AXY78524.1"/>
    </source>
</evidence>
<dbReference type="EMBL" id="CP032157">
    <property type="protein sequence ID" value="AXY78524.1"/>
    <property type="molecule type" value="Genomic_DNA"/>
</dbReference>
<evidence type="ECO:0000259" key="2">
    <source>
        <dbReference type="Pfam" id="PF08327"/>
    </source>
</evidence>
<feature type="domain" description="Activator of Hsp90 ATPase homologue 1/2-like C-terminal" evidence="2">
    <location>
        <begin position="24"/>
        <end position="167"/>
    </location>
</feature>
<dbReference type="InterPro" id="IPR023393">
    <property type="entry name" value="START-like_dom_sf"/>
</dbReference>
<dbReference type="Gene3D" id="3.30.530.20">
    <property type="match status" value="1"/>
</dbReference>
<evidence type="ECO:0000256" key="1">
    <source>
        <dbReference type="ARBA" id="ARBA00006817"/>
    </source>
</evidence>
<dbReference type="RefSeq" id="WP_119054396.1">
    <property type="nucleotide sequence ID" value="NZ_CP032157.1"/>
</dbReference>
<gene>
    <name evidence="3" type="ORF">D3H65_05185</name>
</gene>
<dbReference type="OrthoDB" id="384974at2"/>
<accession>A0A3B7MVM8</accession>
<keyword evidence="4" id="KW-1185">Reference proteome</keyword>
<dbReference type="SUPFAM" id="SSF55961">
    <property type="entry name" value="Bet v1-like"/>
    <property type="match status" value="1"/>
</dbReference>
<evidence type="ECO:0000313" key="4">
    <source>
        <dbReference type="Proteomes" id="UP000263900"/>
    </source>
</evidence>
<organism evidence="3 4">
    <name type="scientific">Paraflavitalea soli</name>
    <dbReference type="NCBI Taxonomy" id="2315862"/>
    <lineage>
        <taxon>Bacteria</taxon>
        <taxon>Pseudomonadati</taxon>
        <taxon>Bacteroidota</taxon>
        <taxon>Chitinophagia</taxon>
        <taxon>Chitinophagales</taxon>
        <taxon>Chitinophagaceae</taxon>
        <taxon>Paraflavitalea</taxon>
    </lineage>
</organism>
<sequence length="168" mass="18643">MSTSLPASAQQSGTKDLTVTRTFDAPVEKVFKAWSESELVKKWWQPDGFTTPVANMDFKVGGKSLLCMRSPDGHDMYNTWTYSKIVPNERIEFVLNFSDKDGNKLDPAKIGMPPGLPADVRHVITFKSVGDNKTEVTVKEYGYGSDEIVEMSKAGLEQCLNKMATALK</sequence>